<name>A0A5C3Q882_9AGAR</name>
<evidence type="ECO:0000313" key="1">
    <source>
        <dbReference type="EMBL" id="TFK96580.1"/>
    </source>
</evidence>
<evidence type="ECO:0000313" key="2">
    <source>
        <dbReference type="Proteomes" id="UP000305067"/>
    </source>
</evidence>
<proteinExistence type="predicted"/>
<dbReference type="STRING" id="1884261.A0A5C3Q882"/>
<sequence length="173" mass="19746">MDHVILTLRRMLVTPRFLESSPTRVFAIAARFDLDEEAKIASRQTLTLNLLDTPLSDDLKHISAYSYHQLLSLHRQRSKAAADLLVLPEDVKCMQCNASSYGAFAPPRWWTEWEKKARVELGMRPTTEVIFQMGFIAKVATTCGCQRCPGSVLDSYRFLEELKKRIDELPSTI</sequence>
<gene>
    <name evidence="1" type="ORF">BDV98DRAFT_575935</name>
</gene>
<dbReference type="AlphaFoldDB" id="A0A5C3Q882"/>
<dbReference type="EMBL" id="ML178858">
    <property type="protein sequence ID" value="TFK96580.1"/>
    <property type="molecule type" value="Genomic_DNA"/>
</dbReference>
<keyword evidence="2" id="KW-1185">Reference proteome</keyword>
<protein>
    <submittedName>
        <fullName evidence="1">Uncharacterized protein</fullName>
    </submittedName>
</protein>
<organism evidence="1 2">
    <name type="scientific">Pterulicium gracile</name>
    <dbReference type="NCBI Taxonomy" id="1884261"/>
    <lineage>
        <taxon>Eukaryota</taxon>
        <taxon>Fungi</taxon>
        <taxon>Dikarya</taxon>
        <taxon>Basidiomycota</taxon>
        <taxon>Agaricomycotina</taxon>
        <taxon>Agaricomycetes</taxon>
        <taxon>Agaricomycetidae</taxon>
        <taxon>Agaricales</taxon>
        <taxon>Pleurotineae</taxon>
        <taxon>Pterulaceae</taxon>
        <taxon>Pterulicium</taxon>
    </lineage>
</organism>
<dbReference type="Proteomes" id="UP000305067">
    <property type="component" value="Unassembled WGS sequence"/>
</dbReference>
<reference evidence="1 2" key="1">
    <citation type="journal article" date="2019" name="Nat. Ecol. Evol.">
        <title>Megaphylogeny resolves global patterns of mushroom evolution.</title>
        <authorList>
            <person name="Varga T."/>
            <person name="Krizsan K."/>
            <person name="Foldi C."/>
            <person name="Dima B."/>
            <person name="Sanchez-Garcia M."/>
            <person name="Sanchez-Ramirez S."/>
            <person name="Szollosi G.J."/>
            <person name="Szarkandi J.G."/>
            <person name="Papp V."/>
            <person name="Albert L."/>
            <person name="Andreopoulos W."/>
            <person name="Angelini C."/>
            <person name="Antonin V."/>
            <person name="Barry K.W."/>
            <person name="Bougher N.L."/>
            <person name="Buchanan P."/>
            <person name="Buyck B."/>
            <person name="Bense V."/>
            <person name="Catcheside P."/>
            <person name="Chovatia M."/>
            <person name="Cooper J."/>
            <person name="Damon W."/>
            <person name="Desjardin D."/>
            <person name="Finy P."/>
            <person name="Geml J."/>
            <person name="Haridas S."/>
            <person name="Hughes K."/>
            <person name="Justo A."/>
            <person name="Karasinski D."/>
            <person name="Kautmanova I."/>
            <person name="Kiss B."/>
            <person name="Kocsube S."/>
            <person name="Kotiranta H."/>
            <person name="LaButti K.M."/>
            <person name="Lechner B.E."/>
            <person name="Liimatainen K."/>
            <person name="Lipzen A."/>
            <person name="Lukacs Z."/>
            <person name="Mihaltcheva S."/>
            <person name="Morgado L.N."/>
            <person name="Niskanen T."/>
            <person name="Noordeloos M.E."/>
            <person name="Ohm R.A."/>
            <person name="Ortiz-Santana B."/>
            <person name="Ovrebo C."/>
            <person name="Racz N."/>
            <person name="Riley R."/>
            <person name="Savchenko A."/>
            <person name="Shiryaev A."/>
            <person name="Soop K."/>
            <person name="Spirin V."/>
            <person name="Szebenyi C."/>
            <person name="Tomsovsky M."/>
            <person name="Tulloss R.E."/>
            <person name="Uehling J."/>
            <person name="Grigoriev I.V."/>
            <person name="Vagvolgyi C."/>
            <person name="Papp T."/>
            <person name="Martin F.M."/>
            <person name="Miettinen O."/>
            <person name="Hibbett D.S."/>
            <person name="Nagy L.G."/>
        </authorList>
    </citation>
    <scope>NUCLEOTIDE SEQUENCE [LARGE SCALE GENOMIC DNA]</scope>
    <source>
        <strain evidence="1 2">CBS 309.79</strain>
    </source>
</reference>
<accession>A0A5C3Q882</accession>
<dbReference type="OrthoDB" id="71307at2759"/>